<protein>
    <recommendedName>
        <fullName evidence="2">DUF3615 domain-containing protein</fullName>
    </recommendedName>
</protein>
<organism evidence="3 4">
    <name type="scientific">Paspalum notatum var. saurae</name>
    <dbReference type="NCBI Taxonomy" id="547442"/>
    <lineage>
        <taxon>Eukaryota</taxon>
        <taxon>Viridiplantae</taxon>
        <taxon>Streptophyta</taxon>
        <taxon>Embryophyta</taxon>
        <taxon>Tracheophyta</taxon>
        <taxon>Spermatophyta</taxon>
        <taxon>Magnoliopsida</taxon>
        <taxon>Liliopsida</taxon>
        <taxon>Poales</taxon>
        <taxon>Poaceae</taxon>
        <taxon>PACMAD clade</taxon>
        <taxon>Panicoideae</taxon>
        <taxon>Andropogonodae</taxon>
        <taxon>Paspaleae</taxon>
        <taxon>Paspalinae</taxon>
        <taxon>Paspalum</taxon>
    </lineage>
</organism>
<dbReference type="EMBL" id="CP144749">
    <property type="protein sequence ID" value="WVZ77830.1"/>
    <property type="molecule type" value="Genomic_DNA"/>
</dbReference>
<dbReference type="PANTHER" id="PTHR33326">
    <property type="entry name" value="OS05G0543800 PROTEIN"/>
    <property type="match status" value="1"/>
</dbReference>
<feature type="compositionally biased region" description="Polar residues" evidence="1">
    <location>
        <begin position="34"/>
        <end position="44"/>
    </location>
</feature>
<dbReference type="InterPro" id="IPR022059">
    <property type="entry name" value="DUF3615"/>
</dbReference>
<feature type="region of interest" description="Disordered" evidence="1">
    <location>
        <begin position="18"/>
        <end position="46"/>
    </location>
</feature>
<evidence type="ECO:0000313" key="4">
    <source>
        <dbReference type="Proteomes" id="UP001341281"/>
    </source>
</evidence>
<keyword evidence="4" id="KW-1185">Reference proteome</keyword>
<accession>A0AAQ3TSZ9</accession>
<evidence type="ECO:0000259" key="2">
    <source>
        <dbReference type="Pfam" id="PF12274"/>
    </source>
</evidence>
<dbReference type="Pfam" id="PF12274">
    <property type="entry name" value="DUF3615"/>
    <property type="match status" value="1"/>
</dbReference>
<dbReference type="EMBL" id="CP144749">
    <property type="protein sequence ID" value="WVZ77829.1"/>
    <property type="molecule type" value="Genomic_DNA"/>
</dbReference>
<feature type="region of interest" description="Disordered" evidence="1">
    <location>
        <begin position="61"/>
        <end position="111"/>
    </location>
</feature>
<feature type="domain" description="DUF3615" evidence="2">
    <location>
        <begin position="149"/>
        <end position="267"/>
    </location>
</feature>
<evidence type="ECO:0000256" key="1">
    <source>
        <dbReference type="SAM" id="MobiDB-lite"/>
    </source>
</evidence>
<dbReference type="Proteomes" id="UP001341281">
    <property type="component" value="Chromosome 05"/>
</dbReference>
<evidence type="ECO:0000313" key="3">
    <source>
        <dbReference type="EMBL" id="WVZ77829.1"/>
    </source>
</evidence>
<dbReference type="AlphaFoldDB" id="A0AAQ3TSZ9"/>
<name>A0AAQ3TSZ9_PASNO</name>
<dbReference type="EMBL" id="CP144749">
    <property type="protein sequence ID" value="WVZ77831.1"/>
    <property type="molecule type" value="Genomic_DNA"/>
</dbReference>
<dbReference type="PANTHER" id="PTHR33326:SF45">
    <property type="entry name" value="OS05G0477500 PROTEIN"/>
    <property type="match status" value="1"/>
</dbReference>
<sequence>MLLRSGHSVSFIESCRRRGGSSCASTGRRRLSKNKSSGEASTCASGDVAGHLLKRKSFGEEEAAPACQVKRKSPPASSSKQLPDGFSEHDPGAWVQLAPPEPGAFPPDDSSGVDDSFNETSILELGAKVFPSLPPDLADTAWRRFLKNANICIKHYNTKYHADFVYKHVVESGLFLLGEQDSKMYFHINFYAHDSKGHSHLFFGEIRVRVAPKEEDVSCCQPVSNSDAGGKSLRTIEDMRKATFPIWGTAGVDREHCYGCPSEMRHPAGTCYVAGHVADSRHYFVP</sequence>
<gene>
    <name evidence="3" type="ORF">U9M48_025649</name>
</gene>
<reference evidence="3 4" key="1">
    <citation type="submission" date="2024-02" db="EMBL/GenBank/DDBJ databases">
        <title>High-quality chromosome-scale genome assembly of Pensacola bahiagrass (Paspalum notatum Flugge var. saurae).</title>
        <authorList>
            <person name="Vega J.M."/>
            <person name="Podio M."/>
            <person name="Orjuela J."/>
            <person name="Siena L.A."/>
            <person name="Pessino S.C."/>
            <person name="Combes M.C."/>
            <person name="Mariac C."/>
            <person name="Albertini E."/>
            <person name="Pupilli F."/>
            <person name="Ortiz J.P.A."/>
            <person name="Leblanc O."/>
        </authorList>
    </citation>
    <scope>NUCLEOTIDE SEQUENCE [LARGE SCALE GENOMIC DNA]</scope>
    <source>
        <strain evidence="3">R1</strain>
        <tissue evidence="3">Leaf</tissue>
    </source>
</reference>
<proteinExistence type="predicted"/>